<name>A0AC35TGB1_9BILA</name>
<protein>
    <submittedName>
        <fullName evidence="2">ZP domain-containing protein</fullName>
    </submittedName>
</protein>
<accession>A0AC35TGB1</accession>
<sequence>MKLTTLSTLCLLFFHPGIRGGDDEQVREMKVNDISESVFQTPSTLLINHCKKEYLDSVHNEFYIINEEFGNEPENTADFSELLNKVQKSSIAISSANILSCSQDTSVLIVSTSLKENITIAVKANFIKADNTKAYAINHGGSFHYKDSFHGMQIKNNATTLKHLNKRESFSPVYVFRINLATLKFKTVSEYEYRNDLAFDSYKDESTLSQKKIEHQNMPGSTSNFVRGDSMSTHITKIFFVSNEQVIKMPSPEPGVYYQESITLSMKDVLPKGDGHLEKIMVSGIEYKYTDDPDLHIEYSVRHDTVSFSIRKSNLDDCAVEFHFDFDRLHFSILYKYLVEMKGVKLVTKEMYESHFKEPSFNITGLVVLSETKDLLNAVYSKFNKNPLTLTCACNEIEDEVYINNYPCTKLTITSNSLSTPTPIVKESKLGAGVTTLTFQHSLYRDIDVMSGDFECIATYTKNGENVKAGPKEFTMKSKISLYADSLSITMQQQLNATEGQRFEFSCNLPETKYDFFFVSVNFVKEGTTDVVKLYEANGVLGGGGNGFSIEDGVVNMSINVYKKKMEMSDGGAYSCLYEQDGLPGIPIHTFKTISFVSVIGVLSVPIAPSNASSDIEPCGNDVTTLPDNASDNNDLHSETNQNKDPQSVTNDSSNPADKKRGDANQNSEDNVTTKIVVIVVVLALICVILLIVCLVRRKKEIQVMDAPNKRLTKKAVNKKSLNKNRNRNSSAKSQVKTSPVKSQVKSSKAKIQSKKDSSSESDYFGMKRLKI</sequence>
<evidence type="ECO:0000313" key="2">
    <source>
        <dbReference type="WBParaSite" id="RSKR_0000023300.1"/>
    </source>
</evidence>
<dbReference type="Proteomes" id="UP000095286">
    <property type="component" value="Unplaced"/>
</dbReference>
<evidence type="ECO:0000313" key="1">
    <source>
        <dbReference type="Proteomes" id="UP000095286"/>
    </source>
</evidence>
<organism evidence="1 2">
    <name type="scientific">Rhabditophanes sp. KR3021</name>
    <dbReference type="NCBI Taxonomy" id="114890"/>
    <lineage>
        <taxon>Eukaryota</taxon>
        <taxon>Metazoa</taxon>
        <taxon>Ecdysozoa</taxon>
        <taxon>Nematoda</taxon>
        <taxon>Chromadorea</taxon>
        <taxon>Rhabditida</taxon>
        <taxon>Tylenchina</taxon>
        <taxon>Panagrolaimomorpha</taxon>
        <taxon>Strongyloidoidea</taxon>
        <taxon>Alloionematidae</taxon>
        <taxon>Rhabditophanes</taxon>
    </lineage>
</organism>
<reference evidence="2" key="1">
    <citation type="submission" date="2016-11" db="UniProtKB">
        <authorList>
            <consortium name="WormBaseParasite"/>
        </authorList>
    </citation>
    <scope>IDENTIFICATION</scope>
    <source>
        <strain evidence="2">KR3021</strain>
    </source>
</reference>
<dbReference type="WBParaSite" id="RSKR_0000023300.1">
    <property type="protein sequence ID" value="RSKR_0000023300.1"/>
    <property type="gene ID" value="RSKR_0000023300"/>
</dbReference>
<proteinExistence type="predicted"/>